<dbReference type="HOGENOM" id="CLU_1434635_0_0_1"/>
<feature type="compositionally biased region" description="Basic and acidic residues" evidence="1">
    <location>
        <begin position="87"/>
        <end position="99"/>
    </location>
</feature>
<protein>
    <submittedName>
        <fullName evidence="2">Uncharacterized protein</fullName>
    </submittedName>
</protein>
<gene>
    <name evidence="2" type="ORF">JAAARDRAFT_41879</name>
</gene>
<organism evidence="2 3">
    <name type="scientific">Jaapia argillacea MUCL 33604</name>
    <dbReference type="NCBI Taxonomy" id="933084"/>
    <lineage>
        <taxon>Eukaryota</taxon>
        <taxon>Fungi</taxon>
        <taxon>Dikarya</taxon>
        <taxon>Basidiomycota</taxon>
        <taxon>Agaricomycotina</taxon>
        <taxon>Agaricomycetes</taxon>
        <taxon>Agaricomycetidae</taxon>
        <taxon>Jaapiales</taxon>
        <taxon>Jaapiaceae</taxon>
        <taxon>Jaapia</taxon>
    </lineage>
</organism>
<keyword evidence="3" id="KW-1185">Reference proteome</keyword>
<dbReference type="InParanoid" id="A0A067P7C6"/>
<evidence type="ECO:0000256" key="1">
    <source>
        <dbReference type="SAM" id="MobiDB-lite"/>
    </source>
</evidence>
<proteinExistence type="predicted"/>
<dbReference type="AlphaFoldDB" id="A0A067P7C6"/>
<sequence>MAPQDSVMETPLAKKAKGSRTNKKDMVNRDQEVPKPEEILIDIAPPPQETIKPKLAKASAPPRSPIPPRGARPAVPGAPDMPRHRRSSDEVREDAEAKAKVDAEIAKLLKERIRLAAKVEADDADAEDAEETTAVRSLADIEEEETGIDGVSAIGGDDVDKDVCIERESDDGIAPEPEKKKPAKVSDDC</sequence>
<accession>A0A067P7C6</accession>
<evidence type="ECO:0000313" key="3">
    <source>
        <dbReference type="Proteomes" id="UP000027265"/>
    </source>
</evidence>
<feature type="compositionally biased region" description="Basic and acidic residues" evidence="1">
    <location>
        <begin position="22"/>
        <end position="38"/>
    </location>
</feature>
<dbReference type="Proteomes" id="UP000027265">
    <property type="component" value="Unassembled WGS sequence"/>
</dbReference>
<feature type="compositionally biased region" description="Basic and acidic residues" evidence="1">
    <location>
        <begin position="176"/>
        <end position="189"/>
    </location>
</feature>
<feature type="compositionally biased region" description="Acidic residues" evidence="1">
    <location>
        <begin position="122"/>
        <end position="131"/>
    </location>
</feature>
<evidence type="ECO:0000313" key="2">
    <source>
        <dbReference type="EMBL" id="KDQ50684.1"/>
    </source>
</evidence>
<reference evidence="3" key="1">
    <citation type="journal article" date="2014" name="Proc. Natl. Acad. Sci. U.S.A.">
        <title>Extensive sampling of basidiomycete genomes demonstrates inadequacy of the white-rot/brown-rot paradigm for wood decay fungi.</title>
        <authorList>
            <person name="Riley R."/>
            <person name="Salamov A.A."/>
            <person name="Brown D.W."/>
            <person name="Nagy L.G."/>
            <person name="Floudas D."/>
            <person name="Held B.W."/>
            <person name="Levasseur A."/>
            <person name="Lombard V."/>
            <person name="Morin E."/>
            <person name="Otillar R."/>
            <person name="Lindquist E.A."/>
            <person name="Sun H."/>
            <person name="LaButti K.M."/>
            <person name="Schmutz J."/>
            <person name="Jabbour D."/>
            <person name="Luo H."/>
            <person name="Baker S.E."/>
            <person name="Pisabarro A.G."/>
            <person name="Walton J.D."/>
            <person name="Blanchette R.A."/>
            <person name="Henrissat B."/>
            <person name="Martin F."/>
            <person name="Cullen D."/>
            <person name="Hibbett D.S."/>
            <person name="Grigoriev I.V."/>
        </authorList>
    </citation>
    <scope>NUCLEOTIDE SEQUENCE [LARGE SCALE GENOMIC DNA]</scope>
    <source>
        <strain evidence="3">MUCL 33604</strain>
    </source>
</reference>
<feature type="region of interest" description="Disordered" evidence="1">
    <location>
        <begin position="1"/>
        <end position="99"/>
    </location>
</feature>
<name>A0A067P7C6_9AGAM</name>
<dbReference type="EMBL" id="KL197757">
    <property type="protein sequence ID" value="KDQ50684.1"/>
    <property type="molecule type" value="Genomic_DNA"/>
</dbReference>
<feature type="region of interest" description="Disordered" evidence="1">
    <location>
        <begin position="119"/>
        <end position="189"/>
    </location>
</feature>